<evidence type="ECO:0000256" key="3">
    <source>
        <dbReference type="ARBA" id="ARBA00022553"/>
    </source>
</evidence>
<dbReference type="InterPro" id="IPR036890">
    <property type="entry name" value="HATPase_C_sf"/>
</dbReference>
<dbReference type="SMART" id="SM00388">
    <property type="entry name" value="HisKA"/>
    <property type="match status" value="1"/>
</dbReference>
<feature type="domain" description="Response regulatory" evidence="10">
    <location>
        <begin position="735"/>
        <end position="859"/>
    </location>
</feature>
<dbReference type="Pfam" id="PF02518">
    <property type="entry name" value="HATPase_c"/>
    <property type="match status" value="1"/>
</dbReference>
<comment type="caution">
    <text evidence="12">The sequence shown here is derived from an EMBL/GenBank/DDBJ whole genome shotgun (WGS) entry which is preliminary data.</text>
</comment>
<evidence type="ECO:0000256" key="4">
    <source>
        <dbReference type="ARBA" id="ARBA00023012"/>
    </source>
</evidence>
<dbReference type="SUPFAM" id="SSF52172">
    <property type="entry name" value="CheY-like"/>
    <property type="match status" value="2"/>
</dbReference>
<dbReference type="Proteomes" id="UP001201463">
    <property type="component" value="Unassembled WGS sequence"/>
</dbReference>
<dbReference type="SMART" id="SM00448">
    <property type="entry name" value="REC"/>
    <property type="match status" value="2"/>
</dbReference>
<dbReference type="PANTHER" id="PTHR45339">
    <property type="entry name" value="HYBRID SIGNAL TRANSDUCTION HISTIDINE KINASE J"/>
    <property type="match status" value="1"/>
</dbReference>
<dbReference type="CDD" id="cd17546">
    <property type="entry name" value="REC_hyHK_CKI1_RcsC-like"/>
    <property type="match status" value="2"/>
</dbReference>
<dbReference type="SUPFAM" id="SSF47384">
    <property type="entry name" value="Homodimeric domain of signal transducing histidine kinase"/>
    <property type="match status" value="1"/>
</dbReference>
<evidence type="ECO:0000256" key="2">
    <source>
        <dbReference type="ARBA" id="ARBA00012438"/>
    </source>
</evidence>
<reference evidence="12 13" key="1">
    <citation type="submission" date="2021-12" db="EMBL/GenBank/DDBJ databases">
        <title>Genome seq of p7.</title>
        <authorList>
            <person name="Seo T."/>
        </authorList>
    </citation>
    <scope>NUCLEOTIDE SEQUENCE [LARGE SCALE GENOMIC DNA]</scope>
    <source>
        <strain evidence="12 13">P7</strain>
    </source>
</reference>
<gene>
    <name evidence="12" type="ORF">LXT12_16970</name>
</gene>
<dbReference type="EMBL" id="JAJTWT010000007">
    <property type="protein sequence ID" value="MCE4538945.1"/>
    <property type="molecule type" value="Genomic_DNA"/>
</dbReference>
<feature type="domain" description="Histidine kinase" evidence="9">
    <location>
        <begin position="497"/>
        <end position="718"/>
    </location>
</feature>
<dbReference type="Gene3D" id="3.30.565.10">
    <property type="entry name" value="Histidine kinase-like ATPase, C-terminal domain"/>
    <property type="match status" value="1"/>
</dbReference>
<name>A0ABS8XI60_9BURK</name>
<dbReference type="InterPro" id="IPR036097">
    <property type="entry name" value="HisK_dim/P_sf"/>
</dbReference>
<dbReference type="Gene3D" id="1.20.120.160">
    <property type="entry name" value="HPT domain"/>
    <property type="match status" value="1"/>
</dbReference>
<keyword evidence="8" id="KW-1133">Transmembrane helix</keyword>
<dbReference type="SUPFAM" id="SSF47226">
    <property type="entry name" value="Histidine-containing phosphotransfer domain, HPT domain"/>
    <property type="match status" value="1"/>
</dbReference>
<evidence type="ECO:0000259" key="9">
    <source>
        <dbReference type="PROSITE" id="PS50109"/>
    </source>
</evidence>
<evidence type="ECO:0000313" key="13">
    <source>
        <dbReference type="Proteomes" id="UP001201463"/>
    </source>
</evidence>
<sequence length="1126" mass="121521">MRAFAARGAAVALCAWLLALPALGMALDDWRQRAAAVRKLADNDAPAAYAQARTLLTGLPAEAAAADRVRAINLLARIEIHLGRSRDAITHAEEALSEATAAGDRAGQAEADMNLSLGAVNLNNVERLIEVTSHSLAVLEGVERPDLRAEALFRGALVSRRIGRLEEAANMAVQAMDAAQRSGDPLALAYAHHGLAVSYLQSNRHAEALAQLEQMRRQAQSGGSRLQEAFALLGLSNEAHRRGDRAEGERLVGEAIAIFVAVGTPVNLANAVHNHADQLLAAGRPQEALAESDHAVAILKSTELRTGAFHSAQLRSRIFQALGKPEAALAEAEVAYTQSIALGQPLYQASAARRLAELTAADGDLPRAYRMALEAADMQTRVNTERSAERLLEAVERRRNEARQRELAELQRRGEQQAAELRARELQQRWLWTVLAGSLLALVGTVFFLVRLRRSRAEVRRLADTLEQRVHERTGQLERAQLAAEAATRAKSEFLANMSHEIRTPMNAILGMSLLALRSGLDNRQRNYVEKVHRAAESLLGIINDILDFSKIEAGKLEVESIPFQLGDVLDQLASLVGMPAEQKGLELLFVLPPDLPTHLIGDPSRLGQVLLNLSNNAVKFTERGEITVAISLVERSATHAKLCFEVRDTGIGLSPQACERLFQPFTQADASTSRRFGGTGLGLAISRHLVERMGGSIGVDSQPGHGSRFHFTLEFGLQQGLSAAPERGELSGTRLLIVDDHPAARELLCGLVTSWGLQPEMAADGEAAVAAVAMADAAGRPFKVVLLDWRMPGMDGVECLARLGQLDIRHAPPTVLMVTAFSRDQAEVQLQSRGLQVAALLPKPVTPSALLDACMTALGLPATQPRRSEQRQERLHAQQASLAGARILLVEDNPINQELACELLERAGIAVRVAADGREALAALEQERFDAVLMDCQMPVMDGYEATRALRRRPELRDLPVIAMTANAMAGDRDKVLAAGMNDHIAKPFRVEDLFVTLARWIRPQAPAASAVATELDMKAALAAVNGDEALYRRLLTMFSEREADFEPRLRQAWARGDTAAATRHAHDLKTVAGTLGMPALQRAAAALEAACASNAGAAVAEPLLAEVCRLLAPLLQAVKASLAA</sequence>
<dbReference type="PROSITE" id="PS50894">
    <property type="entry name" value="HPT"/>
    <property type="match status" value="1"/>
</dbReference>
<dbReference type="PANTHER" id="PTHR45339:SF3">
    <property type="entry name" value="HISTIDINE KINASE"/>
    <property type="match status" value="1"/>
</dbReference>
<dbReference type="EC" id="2.7.13.3" evidence="2"/>
<keyword evidence="3 6" id="KW-0597">Phosphoprotein</keyword>
<dbReference type="SUPFAM" id="SSF55874">
    <property type="entry name" value="ATPase domain of HSP90 chaperone/DNA topoisomerase II/histidine kinase"/>
    <property type="match status" value="1"/>
</dbReference>
<keyword evidence="7" id="KW-0175">Coiled coil</keyword>
<dbReference type="CDD" id="cd16922">
    <property type="entry name" value="HATPase_EvgS-ArcB-TorS-like"/>
    <property type="match status" value="1"/>
</dbReference>
<dbReference type="InterPro" id="IPR003594">
    <property type="entry name" value="HATPase_dom"/>
</dbReference>
<feature type="domain" description="Response regulatory" evidence="10">
    <location>
        <begin position="887"/>
        <end position="1003"/>
    </location>
</feature>
<dbReference type="InterPro" id="IPR003661">
    <property type="entry name" value="HisK_dim/P_dom"/>
</dbReference>
<dbReference type="InterPro" id="IPR008207">
    <property type="entry name" value="Sig_transdc_His_kin_Hpt_dom"/>
</dbReference>
<dbReference type="InterPro" id="IPR005467">
    <property type="entry name" value="His_kinase_dom"/>
</dbReference>
<dbReference type="PROSITE" id="PS50110">
    <property type="entry name" value="RESPONSE_REGULATORY"/>
    <property type="match status" value="2"/>
</dbReference>
<evidence type="ECO:0000256" key="1">
    <source>
        <dbReference type="ARBA" id="ARBA00000085"/>
    </source>
</evidence>
<dbReference type="CDD" id="cd00082">
    <property type="entry name" value="HisKA"/>
    <property type="match status" value="1"/>
</dbReference>
<keyword evidence="4" id="KW-0902">Two-component regulatory system</keyword>
<dbReference type="InterPro" id="IPR036641">
    <property type="entry name" value="HPT_dom_sf"/>
</dbReference>
<dbReference type="PROSITE" id="PS50109">
    <property type="entry name" value="HIS_KIN"/>
    <property type="match status" value="1"/>
</dbReference>
<dbReference type="Pfam" id="PF01627">
    <property type="entry name" value="Hpt"/>
    <property type="match status" value="1"/>
</dbReference>
<keyword evidence="13" id="KW-1185">Reference proteome</keyword>
<evidence type="ECO:0000313" key="12">
    <source>
        <dbReference type="EMBL" id="MCE4538945.1"/>
    </source>
</evidence>
<accession>A0ABS8XI60</accession>
<dbReference type="Pfam" id="PF00072">
    <property type="entry name" value="Response_reg"/>
    <property type="match status" value="2"/>
</dbReference>
<evidence type="ECO:0000256" key="8">
    <source>
        <dbReference type="SAM" id="Phobius"/>
    </source>
</evidence>
<dbReference type="Gene3D" id="1.25.40.10">
    <property type="entry name" value="Tetratricopeptide repeat domain"/>
    <property type="match status" value="2"/>
</dbReference>
<feature type="modified residue" description="Phosphohistidine" evidence="5">
    <location>
        <position position="1068"/>
    </location>
</feature>
<dbReference type="InterPro" id="IPR004358">
    <property type="entry name" value="Sig_transdc_His_kin-like_C"/>
</dbReference>
<feature type="transmembrane region" description="Helical" evidence="8">
    <location>
        <begin position="430"/>
        <end position="452"/>
    </location>
</feature>
<feature type="domain" description="HPt" evidence="11">
    <location>
        <begin position="1029"/>
        <end position="1126"/>
    </location>
</feature>
<dbReference type="SUPFAM" id="SSF48452">
    <property type="entry name" value="TPR-like"/>
    <property type="match status" value="2"/>
</dbReference>
<dbReference type="InterPro" id="IPR011990">
    <property type="entry name" value="TPR-like_helical_dom_sf"/>
</dbReference>
<organism evidence="12 13">
    <name type="scientific">Pelomonas caseinilytica</name>
    <dbReference type="NCBI Taxonomy" id="2906763"/>
    <lineage>
        <taxon>Bacteria</taxon>
        <taxon>Pseudomonadati</taxon>
        <taxon>Pseudomonadota</taxon>
        <taxon>Betaproteobacteria</taxon>
        <taxon>Burkholderiales</taxon>
        <taxon>Sphaerotilaceae</taxon>
        <taxon>Roseateles</taxon>
    </lineage>
</organism>
<dbReference type="Gene3D" id="1.10.287.130">
    <property type="match status" value="1"/>
</dbReference>
<protein>
    <recommendedName>
        <fullName evidence="2">histidine kinase</fullName>
        <ecNumber evidence="2">2.7.13.3</ecNumber>
    </recommendedName>
</protein>
<evidence type="ECO:0000259" key="10">
    <source>
        <dbReference type="PROSITE" id="PS50110"/>
    </source>
</evidence>
<evidence type="ECO:0000259" key="11">
    <source>
        <dbReference type="PROSITE" id="PS50894"/>
    </source>
</evidence>
<proteinExistence type="predicted"/>
<keyword evidence="8" id="KW-0812">Transmembrane</keyword>
<feature type="modified residue" description="4-aspartylphosphate" evidence="6">
    <location>
        <position position="789"/>
    </location>
</feature>
<dbReference type="RefSeq" id="WP_233393471.1">
    <property type="nucleotide sequence ID" value="NZ_JAJTWT010000007.1"/>
</dbReference>
<dbReference type="PRINTS" id="PR00344">
    <property type="entry name" value="BCTRLSENSOR"/>
</dbReference>
<comment type="catalytic activity">
    <reaction evidence="1">
        <text>ATP + protein L-histidine = ADP + protein N-phospho-L-histidine.</text>
        <dbReference type="EC" id="2.7.13.3"/>
    </reaction>
</comment>
<feature type="coiled-coil region" evidence="7">
    <location>
        <begin position="385"/>
        <end position="420"/>
    </location>
</feature>
<dbReference type="InterPro" id="IPR001789">
    <property type="entry name" value="Sig_transdc_resp-reg_receiver"/>
</dbReference>
<feature type="modified residue" description="4-aspartylphosphate" evidence="6">
    <location>
        <position position="936"/>
    </location>
</feature>
<evidence type="ECO:0000256" key="5">
    <source>
        <dbReference type="PROSITE-ProRule" id="PRU00110"/>
    </source>
</evidence>
<evidence type="ECO:0000256" key="7">
    <source>
        <dbReference type="SAM" id="Coils"/>
    </source>
</evidence>
<dbReference type="Pfam" id="PF00512">
    <property type="entry name" value="HisKA"/>
    <property type="match status" value="1"/>
</dbReference>
<dbReference type="InterPro" id="IPR011006">
    <property type="entry name" value="CheY-like_superfamily"/>
</dbReference>
<dbReference type="Gene3D" id="3.40.50.2300">
    <property type="match status" value="2"/>
</dbReference>
<keyword evidence="8" id="KW-0472">Membrane</keyword>
<dbReference type="SMART" id="SM00387">
    <property type="entry name" value="HATPase_c"/>
    <property type="match status" value="1"/>
</dbReference>
<evidence type="ECO:0000256" key="6">
    <source>
        <dbReference type="PROSITE-ProRule" id="PRU00169"/>
    </source>
</evidence>